<dbReference type="SUPFAM" id="SSF48264">
    <property type="entry name" value="Cytochrome P450"/>
    <property type="match status" value="1"/>
</dbReference>
<keyword evidence="1" id="KW-0843">Virulence</keyword>
<dbReference type="PANTHER" id="PTHR24305">
    <property type="entry name" value="CYTOCHROME P450"/>
    <property type="match status" value="1"/>
</dbReference>
<dbReference type="Pfam" id="PF00067">
    <property type="entry name" value="p450"/>
    <property type="match status" value="1"/>
</dbReference>
<accession>A7EV46</accession>
<evidence type="ECO:0000313" key="2">
    <source>
        <dbReference type="EMBL" id="EDN93338.1"/>
    </source>
</evidence>
<dbReference type="GO" id="GO:0016705">
    <property type="term" value="F:oxidoreductase activity, acting on paired donors, with incorporation or reduction of molecular oxygen"/>
    <property type="evidence" value="ECO:0007669"/>
    <property type="project" value="InterPro"/>
</dbReference>
<sequence length="89" mass="10232">MSREEIQTLPYLDLSAVVKEDLCISMANPTRLPHVVPTGGWTFKSVYFPARTIIGCSAYELHFNAEVFPNPYEFQSERWLEGNVYSRSE</sequence>
<dbReference type="KEGG" id="ssl:SS1G_09204"/>
<evidence type="ECO:0000256" key="1">
    <source>
        <dbReference type="ARBA" id="ARBA00023026"/>
    </source>
</evidence>
<dbReference type="InterPro" id="IPR050121">
    <property type="entry name" value="Cytochrome_P450_monoxygenase"/>
</dbReference>
<dbReference type="EMBL" id="CH476633">
    <property type="protein sequence ID" value="EDN93338.1"/>
    <property type="molecule type" value="Genomic_DNA"/>
</dbReference>
<organism evidence="2 3">
    <name type="scientific">Sclerotinia sclerotiorum (strain ATCC 18683 / 1980 / Ss-1)</name>
    <name type="common">White mold</name>
    <name type="synonym">Whetzelinia sclerotiorum</name>
    <dbReference type="NCBI Taxonomy" id="665079"/>
    <lineage>
        <taxon>Eukaryota</taxon>
        <taxon>Fungi</taxon>
        <taxon>Dikarya</taxon>
        <taxon>Ascomycota</taxon>
        <taxon>Pezizomycotina</taxon>
        <taxon>Leotiomycetes</taxon>
        <taxon>Helotiales</taxon>
        <taxon>Sclerotiniaceae</taxon>
        <taxon>Sclerotinia</taxon>
    </lineage>
</organism>
<dbReference type="InterPro" id="IPR036396">
    <property type="entry name" value="Cyt_P450_sf"/>
</dbReference>
<dbReference type="Gene3D" id="1.10.630.10">
    <property type="entry name" value="Cytochrome P450"/>
    <property type="match status" value="1"/>
</dbReference>
<gene>
    <name evidence="2" type="ORF">SS1G_09204</name>
</gene>
<dbReference type="GeneID" id="5485972"/>
<name>A7EV46_SCLS1</name>
<dbReference type="HOGENOM" id="CLU_2456122_0_0_1"/>
<dbReference type="GO" id="GO:0020037">
    <property type="term" value="F:heme binding"/>
    <property type="evidence" value="ECO:0007669"/>
    <property type="project" value="InterPro"/>
</dbReference>
<dbReference type="PANTHER" id="PTHR24305:SF156">
    <property type="entry name" value="P450, PUTATIVE (EUROFUNG)-RELATED"/>
    <property type="match status" value="1"/>
</dbReference>
<dbReference type="AlphaFoldDB" id="A7EV46"/>
<dbReference type="InParanoid" id="A7EV46"/>
<dbReference type="GO" id="GO:0004497">
    <property type="term" value="F:monooxygenase activity"/>
    <property type="evidence" value="ECO:0007669"/>
    <property type="project" value="InterPro"/>
</dbReference>
<proteinExistence type="predicted"/>
<dbReference type="InterPro" id="IPR001128">
    <property type="entry name" value="Cyt_P450"/>
</dbReference>
<dbReference type="Proteomes" id="UP000001312">
    <property type="component" value="Unassembled WGS sequence"/>
</dbReference>
<keyword evidence="3" id="KW-1185">Reference proteome</keyword>
<dbReference type="GO" id="GO:0005506">
    <property type="term" value="F:iron ion binding"/>
    <property type="evidence" value="ECO:0007669"/>
    <property type="project" value="InterPro"/>
</dbReference>
<dbReference type="eggNOG" id="KOG0158">
    <property type="taxonomic scope" value="Eukaryota"/>
</dbReference>
<reference evidence="3" key="1">
    <citation type="journal article" date="2011" name="PLoS Genet.">
        <title>Genomic analysis of the necrotrophic fungal pathogens Sclerotinia sclerotiorum and Botrytis cinerea.</title>
        <authorList>
            <person name="Amselem J."/>
            <person name="Cuomo C.A."/>
            <person name="van Kan J.A."/>
            <person name="Viaud M."/>
            <person name="Benito E.P."/>
            <person name="Couloux A."/>
            <person name="Coutinho P.M."/>
            <person name="de Vries R.P."/>
            <person name="Dyer P.S."/>
            <person name="Fillinger S."/>
            <person name="Fournier E."/>
            <person name="Gout L."/>
            <person name="Hahn M."/>
            <person name="Kohn L."/>
            <person name="Lapalu N."/>
            <person name="Plummer K.M."/>
            <person name="Pradier J.M."/>
            <person name="Quevillon E."/>
            <person name="Sharon A."/>
            <person name="Simon A."/>
            <person name="ten Have A."/>
            <person name="Tudzynski B."/>
            <person name="Tudzynski P."/>
            <person name="Wincker P."/>
            <person name="Andrew M."/>
            <person name="Anthouard V."/>
            <person name="Beever R.E."/>
            <person name="Beffa R."/>
            <person name="Benoit I."/>
            <person name="Bouzid O."/>
            <person name="Brault B."/>
            <person name="Chen Z."/>
            <person name="Choquer M."/>
            <person name="Collemare J."/>
            <person name="Cotton P."/>
            <person name="Danchin E.G."/>
            <person name="Da Silva C."/>
            <person name="Gautier A."/>
            <person name="Giraud C."/>
            <person name="Giraud T."/>
            <person name="Gonzalez C."/>
            <person name="Grossetete S."/>
            <person name="Guldener U."/>
            <person name="Henrissat B."/>
            <person name="Howlett B.J."/>
            <person name="Kodira C."/>
            <person name="Kretschmer M."/>
            <person name="Lappartient A."/>
            <person name="Leroch M."/>
            <person name="Levis C."/>
            <person name="Mauceli E."/>
            <person name="Neuveglise C."/>
            <person name="Oeser B."/>
            <person name="Pearson M."/>
            <person name="Poulain J."/>
            <person name="Poussereau N."/>
            <person name="Quesneville H."/>
            <person name="Rascle C."/>
            <person name="Schumacher J."/>
            <person name="Segurens B."/>
            <person name="Sexton A."/>
            <person name="Silva E."/>
            <person name="Sirven C."/>
            <person name="Soanes D.M."/>
            <person name="Talbot N.J."/>
            <person name="Templeton M."/>
            <person name="Yandava C."/>
            <person name="Yarden O."/>
            <person name="Zeng Q."/>
            <person name="Rollins J.A."/>
            <person name="Lebrun M.H."/>
            <person name="Dickman M."/>
        </authorList>
    </citation>
    <scope>NUCLEOTIDE SEQUENCE [LARGE SCALE GENOMIC DNA]</scope>
    <source>
        <strain evidence="3">ATCC 18683 / 1980 / Ss-1</strain>
    </source>
</reference>
<dbReference type="RefSeq" id="XP_001589483.1">
    <property type="nucleotide sequence ID" value="XM_001589433.1"/>
</dbReference>
<evidence type="ECO:0000313" key="3">
    <source>
        <dbReference type="Proteomes" id="UP000001312"/>
    </source>
</evidence>
<protein>
    <submittedName>
        <fullName evidence="2">Uncharacterized protein</fullName>
    </submittedName>
</protein>